<gene>
    <name evidence="1" type="ORF">ICL16_27410</name>
</gene>
<evidence type="ECO:0000313" key="2">
    <source>
        <dbReference type="Proteomes" id="UP000629098"/>
    </source>
</evidence>
<dbReference type="RefSeq" id="WP_190834432.1">
    <property type="nucleotide sequence ID" value="NZ_CAWPPI010000084.1"/>
</dbReference>
<dbReference type="Proteomes" id="UP000629098">
    <property type="component" value="Unassembled WGS sequence"/>
</dbReference>
<proteinExistence type="predicted"/>
<evidence type="ECO:0000313" key="1">
    <source>
        <dbReference type="EMBL" id="MBD2775683.1"/>
    </source>
</evidence>
<accession>A0A8J7BZE1</accession>
<keyword evidence="2" id="KW-1185">Reference proteome</keyword>
<reference evidence="1" key="1">
    <citation type="submission" date="2020-09" db="EMBL/GenBank/DDBJ databases">
        <title>Iningainema tapete sp. nov. (Scytonemataceae, Cyanobacteria) from greenhouses in central Florida (USA) produces two types of nodularin with biosynthetic potential for microcystin-LR and anabaenopeptins.</title>
        <authorList>
            <person name="Berthold D.E."/>
            <person name="Lefler F.W."/>
            <person name="Huang I.-S."/>
            <person name="Abdulla H."/>
            <person name="Zimba P.V."/>
            <person name="Laughinghouse H.D. IV."/>
        </authorList>
    </citation>
    <scope>NUCLEOTIDE SEQUENCE</scope>
    <source>
        <strain evidence="1">BLCCT55</strain>
    </source>
</reference>
<comment type="caution">
    <text evidence="1">The sequence shown here is derived from an EMBL/GenBank/DDBJ whole genome shotgun (WGS) entry which is preliminary data.</text>
</comment>
<protein>
    <submittedName>
        <fullName evidence="1">Uncharacterized protein</fullName>
    </submittedName>
</protein>
<sequence>MISPTLLEIDQSIRALPLEEQMWLLERLVRHLREKTHTHNFPLNSYDMKKDLAAMASAPDIQNEIAAINKKI</sequence>
<name>A0A8J7BZE1_9CYAN</name>
<dbReference type="AlphaFoldDB" id="A0A8J7BZE1"/>
<dbReference type="EMBL" id="JACXAE010000084">
    <property type="protein sequence ID" value="MBD2775683.1"/>
    <property type="molecule type" value="Genomic_DNA"/>
</dbReference>
<organism evidence="1 2">
    <name type="scientific">Iningainema tapete BLCC-T55</name>
    <dbReference type="NCBI Taxonomy" id="2748662"/>
    <lineage>
        <taxon>Bacteria</taxon>
        <taxon>Bacillati</taxon>
        <taxon>Cyanobacteriota</taxon>
        <taxon>Cyanophyceae</taxon>
        <taxon>Nostocales</taxon>
        <taxon>Scytonemataceae</taxon>
        <taxon>Iningainema tapete</taxon>
    </lineage>
</organism>